<dbReference type="AlphaFoldDB" id="A0A1I8FBJ1"/>
<evidence type="ECO:0000313" key="3">
    <source>
        <dbReference type="WBParaSite" id="maker-unitig_27418-snap-gene-0.2-mRNA-1"/>
    </source>
</evidence>
<reference evidence="3" key="1">
    <citation type="submission" date="2016-11" db="UniProtKB">
        <authorList>
            <consortium name="WormBaseParasite"/>
        </authorList>
    </citation>
    <scope>IDENTIFICATION</scope>
</reference>
<dbReference type="Proteomes" id="UP000095280">
    <property type="component" value="Unplaced"/>
</dbReference>
<feature type="region of interest" description="Disordered" evidence="1">
    <location>
        <begin position="1"/>
        <end position="24"/>
    </location>
</feature>
<dbReference type="WBParaSite" id="maker-unitig_27418-snap-gene-0.2-mRNA-1">
    <property type="protein sequence ID" value="maker-unitig_27418-snap-gene-0.2-mRNA-1"/>
    <property type="gene ID" value="maker-unitig_27418-snap-gene-0.2"/>
</dbReference>
<evidence type="ECO:0000313" key="2">
    <source>
        <dbReference type="Proteomes" id="UP000095280"/>
    </source>
</evidence>
<protein>
    <submittedName>
        <fullName evidence="3">Uncharacterized protein</fullName>
    </submittedName>
</protein>
<feature type="compositionally biased region" description="Basic residues" evidence="1">
    <location>
        <begin position="1"/>
        <end position="14"/>
    </location>
</feature>
<proteinExistence type="predicted"/>
<keyword evidence="2" id="KW-1185">Reference proteome</keyword>
<name>A0A1I8FBJ1_9PLAT</name>
<accession>A0A1I8FBJ1</accession>
<organism evidence="2 3">
    <name type="scientific">Macrostomum lignano</name>
    <dbReference type="NCBI Taxonomy" id="282301"/>
    <lineage>
        <taxon>Eukaryota</taxon>
        <taxon>Metazoa</taxon>
        <taxon>Spiralia</taxon>
        <taxon>Lophotrochozoa</taxon>
        <taxon>Platyhelminthes</taxon>
        <taxon>Rhabditophora</taxon>
        <taxon>Macrostomorpha</taxon>
        <taxon>Macrostomida</taxon>
        <taxon>Macrostomidae</taxon>
        <taxon>Macrostomum</taxon>
    </lineage>
</organism>
<evidence type="ECO:0000256" key="1">
    <source>
        <dbReference type="SAM" id="MobiDB-lite"/>
    </source>
</evidence>
<sequence length="24" mass="2705">MLKKRLTRQSHKSRMLSGGSTTSN</sequence>